<dbReference type="InterPro" id="IPR013520">
    <property type="entry name" value="Ribonucl_H"/>
</dbReference>
<dbReference type="GO" id="GO:0005634">
    <property type="term" value="C:nucleus"/>
    <property type="evidence" value="ECO:0007669"/>
    <property type="project" value="TreeGrafter"/>
</dbReference>
<reference evidence="8" key="2">
    <citation type="submission" date="2023-05" db="EMBL/GenBank/DDBJ databases">
        <authorList>
            <consortium name="Lawrence Berkeley National Laboratory"/>
            <person name="Steindorff A."/>
            <person name="Hensen N."/>
            <person name="Bonometti L."/>
            <person name="Westerberg I."/>
            <person name="Brannstrom I.O."/>
            <person name="Guillou S."/>
            <person name="Cros-Aarteil S."/>
            <person name="Calhoun S."/>
            <person name="Haridas S."/>
            <person name="Kuo A."/>
            <person name="Mondo S."/>
            <person name="Pangilinan J."/>
            <person name="Riley R."/>
            <person name="Labutti K."/>
            <person name="Andreopoulos B."/>
            <person name="Lipzen A."/>
            <person name="Chen C."/>
            <person name="Yanf M."/>
            <person name="Daum C."/>
            <person name="Ng V."/>
            <person name="Clum A."/>
            <person name="Ohm R."/>
            <person name="Martin F."/>
            <person name="Silar P."/>
            <person name="Natvig D."/>
            <person name="Lalanne C."/>
            <person name="Gautier V."/>
            <person name="Ament-Velasquez S.L."/>
            <person name="Kruys A."/>
            <person name="Hutchinson M.I."/>
            <person name="Powell A.J."/>
            <person name="Barry K."/>
            <person name="Miller A.N."/>
            <person name="Grigoriev I.V."/>
            <person name="Debuchy R."/>
            <person name="Gladieux P."/>
            <person name="Thoren M.H."/>
            <person name="Johannesson H."/>
        </authorList>
    </citation>
    <scope>NUCLEOTIDE SEQUENCE</scope>
    <source>
        <strain evidence="8">CBS 532.94</strain>
    </source>
</reference>
<dbReference type="SMART" id="SM00479">
    <property type="entry name" value="EXOIII"/>
    <property type="match status" value="1"/>
</dbReference>
<keyword evidence="4" id="KW-0269">Exonuclease</keyword>
<dbReference type="CDD" id="cd06137">
    <property type="entry name" value="DEDDh_RNase"/>
    <property type="match status" value="1"/>
</dbReference>
<keyword evidence="3" id="KW-0378">Hydrolase</keyword>
<dbReference type="PANTHER" id="PTHR12801:SF45">
    <property type="entry name" value="RNA EXONUCLEASE 4"/>
    <property type="match status" value="1"/>
</dbReference>
<evidence type="ECO:0000256" key="3">
    <source>
        <dbReference type="ARBA" id="ARBA00022801"/>
    </source>
</evidence>
<evidence type="ECO:0000313" key="9">
    <source>
        <dbReference type="Proteomes" id="UP001303760"/>
    </source>
</evidence>
<feature type="domain" description="Exonuclease" evidence="7">
    <location>
        <begin position="183"/>
        <end position="382"/>
    </location>
</feature>
<dbReference type="InterPro" id="IPR047021">
    <property type="entry name" value="REXO1/3/4-like"/>
</dbReference>
<keyword evidence="9" id="KW-1185">Reference proteome</keyword>
<dbReference type="GO" id="GO:0004527">
    <property type="term" value="F:exonuclease activity"/>
    <property type="evidence" value="ECO:0007669"/>
    <property type="project" value="UniProtKB-KW"/>
</dbReference>
<evidence type="ECO:0000256" key="5">
    <source>
        <dbReference type="ARBA" id="ARBA00025599"/>
    </source>
</evidence>
<evidence type="ECO:0000313" key="8">
    <source>
        <dbReference type="EMBL" id="KAK4232796.1"/>
    </source>
</evidence>
<feature type="region of interest" description="Disordered" evidence="6">
    <location>
        <begin position="71"/>
        <end position="110"/>
    </location>
</feature>
<evidence type="ECO:0000259" key="7">
    <source>
        <dbReference type="SMART" id="SM00479"/>
    </source>
</evidence>
<reference evidence="8" key="1">
    <citation type="journal article" date="2023" name="Mol. Phylogenet. Evol.">
        <title>Genome-scale phylogeny and comparative genomics of the fungal order Sordariales.</title>
        <authorList>
            <person name="Hensen N."/>
            <person name="Bonometti L."/>
            <person name="Westerberg I."/>
            <person name="Brannstrom I.O."/>
            <person name="Guillou S."/>
            <person name="Cros-Aarteil S."/>
            <person name="Calhoun S."/>
            <person name="Haridas S."/>
            <person name="Kuo A."/>
            <person name="Mondo S."/>
            <person name="Pangilinan J."/>
            <person name="Riley R."/>
            <person name="LaButti K."/>
            <person name="Andreopoulos B."/>
            <person name="Lipzen A."/>
            <person name="Chen C."/>
            <person name="Yan M."/>
            <person name="Daum C."/>
            <person name="Ng V."/>
            <person name="Clum A."/>
            <person name="Steindorff A."/>
            <person name="Ohm R.A."/>
            <person name="Martin F."/>
            <person name="Silar P."/>
            <person name="Natvig D.O."/>
            <person name="Lalanne C."/>
            <person name="Gautier V."/>
            <person name="Ament-Velasquez S.L."/>
            <person name="Kruys A."/>
            <person name="Hutchinson M.I."/>
            <person name="Powell A.J."/>
            <person name="Barry K."/>
            <person name="Miller A.N."/>
            <person name="Grigoriev I.V."/>
            <person name="Debuchy R."/>
            <person name="Gladieux P."/>
            <person name="Hiltunen Thoren M."/>
            <person name="Johannesson H."/>
        </authorList>
    </citation>
    <scope>NUCLEOTIDE SEQUENCE</scope>
    <source>
        <strain evidence="8">CBS 532.94</strain>
    </source>
</reference>
<dbReference type="GO" id="GO:0003676">
    <property type="term" value="F:nucleic acid binding"/>
    <property type="evidence" value="ECO:0007669"/>
    <property type="project" value="InterPro"/>
</dbReference>
<name>A0AAN7C0H3_9PEZI</name>
<evidence type="ECO:0000256" key="1">
    <source>
        <dbReference type="ARBA" id="ARBA00022552"/>
    </source>
</evidence>
<dbReference type="PANTHER" id="PTHR12801">
    <property type="entry name" value="RNA EXONUCLEASE REXO1 / RECO3 FAMILY MEMBER-RELATED"/>
    <property type="match status" value="1"/>
</dbReference>
<feature type="compositionally biased region" description="Basic and acidic residues" evidence="6">
    <location>
        <begin position="307"/>
        <end position="336"/>
    </location>
</feature>
<sequence>MAQEAASTLENGTRTIALNPEILQRLNSLVASAEALRQAGYVVQPLTDEELEQKKRCLRCGVRISKKPRRVRKCPGRGQQQRPQLAEAGQQPRDDGSDSPALGNGDPRNTDGVRSKLFLRCNFHPGNVIKKAWTCCGKHVTAAPCTGKEDHDVQGLDDLVRLEMERRWQFHATAPETQPSHRVAVAIDCEMGTAFDGDSELIRLTVIDYFTGEALIDSLVYPSIAMKHFNTRWSGITKGDMERSRRQGQCIIGRDAARRALFRYVGPSTIVVGHSAQNDLSSLRWIHHRVVDSHMVESAIRKEAKLKAEQEKKEEAVDKPKKGGPEDGQQRGKQHPDGMSLKALAMKRLGRAIQMGKKGHDSLEDALAARDLIHTHVIGLGSSDG</sequence>
<dbReference type="AlphaFoldDB" id="A0AAN7C0H3"/>
<proteinExistence type="predicted"/>
<accession>A0AAN7C0H3</accession>
<comment type="caution">
    <text evidence="8">The sequence shown here is derived from an EMBL/GenBank/DDBJ whole genome shotgun (WGS) entry which is preliminary data.</text>
</comment>
<dbReference type="GO" id="GO:0006364">
    <property type="term" value="P:rRNA processing"/>
    <property type="evidence" value="ECO:0007669"/>
    <property type="project" value="UniProtKB-KW"/>
</dbReference>
<dbReference type="EMBL" id="MU860877">
    <property type="protein sequence ID" value="KAK4232796.1"/>
    <property type="molecule type" value="Genomic_DNA"/>
</dbReference>
<comment type="function">
    <text evidence="5">Exoribonuclease involved in ribosome biosynthesis. Involved in the processing of ITS1, the internal transcribed spacer localized between the 18S and 5.8S rRNAs.</text>
</comment>
<dbReference type="InterPro" id="IPR012337">
    <property type="entry name" value="RNaseH-like_sf"/>
</dbReference>
<evidence type="ECO:0000256" key="6">
    <source>
        <dbReference type="SAM" id="MobiDB-lite"/>
    </source>
</evidence>
<keyword evidence="2" id="KW-0540">Nuclease</keyword>
<dbReference type="Gene3D" id="3.30.420.10">
    <property type="entry name" value="Ribonuclease H-like superfamily/Ribonuclease H"/>
    <property type="match status" value="1"/>
</dbReference>
<keyword evidence="1" id="KW-0698">rRNA processing</keyword>
<gene>
    <name evidence="8" type="ORF">C8A03DRAFT_19987</name>
</gene>
<dbReference type="Proteomes" id="UP001303760">
    <property type="component" value="Unassembled WGS sequence"/>
</dbReference>
<dbReference type="GO" id="GO:0000027">
    <property type="term" value="P:ribosomal large subunit assembly"/>
    <property type="evidence" value="ECO:0007669"/>
    <property type="project" value="TreeGrafter"/>
</dbReference>
<dbReference type="SUPFAM" id="SSF53098">
    <property type="entry name" value="Ribonuclease H-like"/>
    <property type="match status" value="1"/>
</dbReference>
<evidence type="ECO:0000256" key="2">
    <source>
        <dbReference type="ARBA" id="ARBA00022722"/>
    </source>
</evidence>
<evidence type="ECO:0000256" key="4">
    <source>
        <dbReference type="ARBA" id="ARBA00022839"/>
    </source>
</evidence>
<organism evidence="8 9">
    <name type="scientific">Achaetomium macrosporum</name>
    <dbReference type="NCBI Taxonomy" id="79813"/>
    <lineage>
        <taxon>Eukaryota</taxon>
        <taxon>Fungi</taxon>
        <taxon>Dikarya</taxon>
        <taxon>Ascomycota</taxon>
        <taxon>Pezizomycotina</taxon>
        <taxon>Sordariomycetes</taxon>
        <taxon>Sordariomycetidae</taxon>
        <taxon>Sordariales</taxon>
        <taxon>Chaetomiaceae</taxon>
        <taxon>Achaetomium</taxon>
    </lineage>
</organism>
<protein>
    <recommendedName>
        <fullName evidence="7">Exonuclease domain-containing protein</fullName>
    </recommendedName>
</protein>
<dbReference type="InterPro" id="IPR036397">
    <property type="entry name" value="RNaseH_sf"/>
</dbReference>
<feature type="region of interest" description="Disordered" evidence="6">
    <location>
        <begin position="307"/>
        <end position="339"/>
    </location>
</feature>